<dbReference type="SUPFAM" id="SSF55874">
    <property type="entry name" value="ATPase domain of HSP90 chaperone/DNA topoisomerase II/histidine kinase"/>
    <property type="match status" value="1"/>
</dbReference>
<dbReference type="InterPro" id="IPR036890">
    <property type="entry name" value="HATPase_C_sf"/>
</dbReference>
<evidence type="ECO:0000313" key="1">
    <source>
        <dbReference type="EMBL" id="GAL67297.1"/>
    </source>
</evidence>
<gene>
    <name evidence="1" type="ORF">JCM19301_2649</name>
</gene>
<reference evidence="1 2" key="1">
    <citation type="journal article" date="2014" name="Genome Announc.">
        <title>Draft Genome Sequence of Marine Flavobacterium Jejuia pallidilutea Strain 11shimoA1 and Pigmentation Mutants.</title>
        <authorList>
            <person name="Takatani N."/>
            <person name="Nakanishi M."/>
            <person name="Meirelles P."/>
            <person name="Mino S."/>
            <person name="Suda W."/>
            <person name="Oshima K."/>
            <person name="Hattori M."/>
            <person name="Ohkuma M."/>
            <person name="Hosokawa M."/>
            <person name="Miyashita K."/>
            <person name="Thompson F.L."/>
            <person name="Niwa A."/>
            <person name="Sawabe T."/>
            <person name="Sawabe T."/>
        </authorList>
    </citation>
    <scope>NUCLEOTIDE SEQUENCE [LARGE SCALE GENOMIC DNA]</scope>
    <source>
        <strain evidence="1 2">JCM 19301</strain>
    </source>
</reference>
<organism evidence="1 2">
    <name type="scientific">Jejuia pallidilutea</name>
    <dbReference type="NCBI Taxonomy" id="504487"/>
    <lineage>
        <taxon>Bacteria</taxon>
        <taxon>Pseudomonadati</taxon>
        <taxon>Bacteroidota</taxon>
        <taxon>Flavobacteriia</taxon>
        <taxon>Flavobacteriales</taxon>
        <taxon>Flavobacteriaceae</taxon>
        <taxon>Jejuia</taxon>
    </lineage>
</organism>
<comment type="caution">
    <text evidence="1">The sequence shown here is derived from an EMBL/GenBank/DDBJ whole genome shotgun (WGS) entry which is preliminary data.</text>
</comment>
<evidence type="ECO:0000313" key="2">
    <source>
        <dbReference type="Proteomes" id="UP000029641"/>
    </source>
</evidence>
<dbReference type="Proteomes" id="UP000029641">
    <property type="component" value="Unassembled WGS sequence"/>
</dbReference>
<name>A0A090WIH7_9FLAO</name>
<dbReference type="Gene3D" id="3.30.565.10">
    <property type="entry name" value="Histidine kinase-like ATPase, C-terminal domain"/>
    <property type="match status" value="1"/>
</dbReference>
<sequence>MYLVKNQIESYGGRILLDSEVGKGATFTIIAPNQKASTVG</sequence>
<dbReference type="AlphaFoldDB" id="A0A090WIH7"/>
<dbReference type="EMBL" id="BBNR01000009">
    <property type="protein sequence ID" value="GAL67297.1"/>
    <property type="molecule type" value="Genomic_DNA"/>
</dbReference>
<accession>A0A090WIH7</accession>
<protein>
    <submittedName>
        <fullName evidence="1">Uncharacterized protein</fullName>
    </submittedName>
</protein>
<proteinExistence type="predicted"/>